<dbReference type="SUPFAM" id="SSF48264">
    <property type="entry name" value="Cytochrome P450"/>
    <property type="match status" value="1"/>
</dbReference>
<proteinExistence type="inferred from homology"/>
<dbReference type="CDD" id="cd20625">
    <property type="entry name" value="CYP164-like"/>
    <property type="match status" value="1"/>
</dbReference>
<dbReference type="PRINTS" id="PR00359">
    <property type="entry name" value="BP450"/>
</dbReference>
<name>A0ABN2QL53_9PSEU</name>
<organism evidence="3 4">
    <name type="scientific">Amycolatopsis minnesotensis</name>
    <dbReference type="NCBI Taxonomy" id="337894"/>
    <lineage>
        <taxon>Bacteria</taxon>
        <taxon>Bacillati</taxon>
        <taxon>Actinomycetota</taxon>
        <taxon>Actinomycetes</taxon>
        <taxon>Pseudonocardiales</taxon>
        <taxon>Pseudonocardiaceae</taxon>
        <taxon>Amycolatopsis</taxon>
    </lineage>
</organism>
<keyword evidence="2" id="KW-0560">Oxidoreductase</keyword>
<keyword evidence="2" id="KW-0349">Heme</keyword>
<keyword evidence="2" id="KW-0479">Metal-binding</keyword>
<evidence type="ECO:0000256" key="2">
    <source>
        <dbReference type="RuleBase" id="RU000461"/>
    </source>
</evidence>
<dbReference type="InterPro" id="IPR002397">
    <property type="entry name" value="Cyt_P450_B"/>
</dbReference>
<dbReference type="RefSeq" id="WP_344416906.1">
    <property type="nucleotide sequence ID" value="NZ_BAAANN010000008.1"/>
</dbReference>
<evidence type="ECO:0000313" key="4">
    <source>
        <dbReference type="Proteomes" id="UP001501116"/>
    </source>
</evidence>
<keyword evidence="2" id="KW-0408">Iron</keyword>
<dbReference type="PANTHER" id="PTHR46696:SF1">
    <property type="entry name" value="CYTOCHROME P450 YJIB-RELATED"/>
    <property type="match status" value="1"/>
</dbReference>
<evidence type="ECO:0000256" key="1">
    <source>
        <dbReference type="ARBA" id="ARBA00010617"/>
    </source>
</evidence>
<dbReference type="PANTHER" id="PTHR46696">
    <property type="entry name" value="P450, PUTATIVE (EUROFUNG)-RELATED"/>
    <property type="match status" value="1"/>
</dbReference>
<sequence length="401" mass="44083">MRPAALPPRFDPREPEVVENPYPTYARLRAAGPLCRSGAGSWAVTRHADVLRLQRDPRLGSQFPEHYHRLSAGDGAASAFFQRIMLYRDPPEHLRLRKLMGKAFSPAMVRRMRADIEAITDELLAPALDGGGLDVVPELAYPLPVRVICRLMGIPEESTDEVRRFAIDLGRAFAAIVPDEARAAADTAVGWLRERIGALLAERRRHPREDLISRLLAVEDAGEALTHSEIVDNTVFSFFAGFETTVHLITTGWAALLDHPAERARLLDRPGLAATAVEEFLRYDAPIQGTARYLNAPVEIEGRKLRAGRVLILLLGSANHDESVFDDPAALDIGRTPNPHVTFGGGAHLCLGAFLARMEGTIVFERLASRVREFSAAGPAHRQANTPFRAYATVPVALSPR</sequence>
<dbReference type="InterPro" id="IPR001128">
    <property type="entry name" value="Cyt_P450"/>
</dbReference>
<keyword evidence="4" id="KW-1185">Reference proteome</keyword>
<keyword evidence="2" id="KW-0503">Monooxygenase</keyword>
<evidence type="ECO:0000313" key="3">
    <source>
        <dbReference type="EMBL" id="GAA1954196.1"/>
    </source>
</evidence>
<gene>
    <name evidence="3" type="ORF">GCM10009754_24500</name>
</gene>
<dbReference type="EMBL" id="BAAANN010000008">
    <property type="protein sequence ID" value="GAA1954196.1"/>
    <property type="molecule type" value="Genomic_DNA"/>
</dbReference>
<reference evidence="3 4" key="1">
    <citation type="journal article" date="2019" name="Int. J. Syst. Evol. Microbiol.">
        <title>The Global Catalogue of Microorganisms (GCM) 10K type strain sequencing project: providing services to taxonomists for standard genome sequencing and annotation.</title>
        <authorList>
            <consortium name="The Broad Institute Genomics Platform"/>
            <consortium name="The Broad Institute Genome Sequencing Center for Infectious Disease"/>
            <person name="Wu L."/>
            <person name="Ma J."/>
        </authorList>
    </citation>
    <scope>NUCLEOTIDE SEQUENCE [LARGE SCALE GENOMIC DNA]</scope>
    <source>
        <strain evidence="3 4">JCM 14545</strain>
    </source>
</reference>
<comment type="caution">
    <text evidence="3">The sequence shown here is derived from an EMBL/GenBank/DDBJ whole genome shotgun (WGS) entry which is preliminary data.</text>
</comment>
<dbReference type="InterPro" id="IPR036396">
    <property type="entry name" value="Cyt_P450_sf"/>
</dbReference>
<protein>
    <submittedName>
        <fullName evidence="3">Cytochrome P450</fullName>
    </submittedName>
</protein>
<dbReference type="Gene3D" id="1.10.630.10">
    <property type="entry name" value="Cytochrome P450"/>
    <property type="match status" value="1"/>
</dbReference>
<dbReference type="InterPro" id="IPR017972">
    <property type="entry name" value="Cyt_P450_CS"/>
</dbReference>
<dbReference type="Pfam" id="PF00067">
    <property type="entry name" value="p450"/>
    <property type="match status" value="1"/>
</dbReference>
<dbReference type="Proteomes" id="UP001501116">
    <property type="component" value="Unassembled WGS sequence"/>
</dbReference>
<accession>A0ABN2QL53</accession>
<comment type="similarity">
    <text evidence="1 2">Belongs to the cytochrome P450 family.</text>
</comment>
<dbReference type="PROSITE" id="PS00086">
    <property type="entry name" value="CYTOCHROME_P450"/>
    <property type="match status" value="1"/>
</dbReference>